<dbReference type="AlphaFoldDB" id="K9VZM0"/>
<gene>
    <name evidence="2" type="ORF">Cri9333_2568</name>
</gene>
<dbReference type="EMBL" id="CP003620">
    <property type="protein sequence ID" value="AFZ13431.1"/>
    <property type="molecule type" value="Genomic_DNA"/>
</dbReference>
<protein>
    <submittedName>
        <fullName evidence="2">Uncharacterized protein</fullName>
    </submittedName>
</protein>
<keyword evidence="1" id="KW-0812">Transmembrane</keyword>
<organism evidence="2 3">
    <name type="scientific">Crinalium epipsammum PCC 9333</name>
    <dbReference type="NCBI Taxonomy" id="1173022"/>
    <lineage>
        <taxon>Bacteria</taxon>
        <taxon>Bacillati</taxon>
        <taxon>Cyanobacteriota</taxon>
        <taxon>Cyanophyceae</taxon>
        <taxon>Gomontiellales</taxon>
        <taxon>Gomontiellaceae</taxon>
        <taxon>Crinalium</taxon>
    </lineage>
</organism>
<evidence type="ECO:0000313" key="3">
    <source>
        <dbReference type="Proteomes" id="UP000010472"/>
    </source>
</evidence>
<name>K9VZM0_9CYAN</name>
<keyword evidence="1" id="KW-0472">Membrane</keyword>
<keyword evidence="1" id="KW-1133">Transmembrane helix</keyword>
<keyword evidence="3" id="KW-1185">Reference proteome</keyword>
<evidence type="ECO:0000313" key="2">
    <source>
        <dbReference type="EMBL" id="AFZ13431.1"/>
    </source>
</evidence>
<dbReference type="RefSeq" id="WP_015203545.1">
    <property type="nucleotide sequence ID" value="NC_019753.1"/>
</dbReference>
<accession>K9VZM0</accession>
<feature type="transmembrane region" description="Helical" evidence="1">
    <location>
        <begin position="20"/>
        <end position="41"/>
    </location>
</feature>
<proteinExistence type="predicted"/>
<dbReference type="STRING" id="1173022.Cri9333_2568"/>
<sequence>MTSLRNKIKQRKLRRSPLGLFLWLILGSFLLGLGMLLAVSVG</sequence>
<reference evidence="2 3" key="1">
    <citation type="submission" date="2012-06" db="EMBL/GenBank/DDBJ databases">
        <title>Finished chromosome of genome of Crinalium epipsammum PCC 9333.</title>
        <authorList>
            <consortium name="US DOE Joint Genome Institute"/>
            <person name="Gugger M."/>
            <person name="Coursin T."/>
            <person name="Rippka R."/>
            <person name="Tandeau De Marsac N."/>
            <person name="Huntemann M."/>
            <person name="Wei C.-L."/>
            <person name="Han J."/>
            <person name="Detter J.C."/>
            <person name="Han C."/>
            <person name="Tapia R."/>
            <person name="Davenport K."/>
            <person name="Daligault H."/>
            <person name="Erkkila T."/>
            <person name="Gu W."/>
            <person name="Munk A.C.C."/>
            <person name="Teshima H."/>
            <person name="Xu Y."/>
            <person name="Chain P."/>
            <person name="Chen A."/>
            <person name="Krypides N."/>
            <person name="Mavromatis K."/>
            <person name="Markowitz V."/>
            <person name="Szeto E."/>
            <person name="Ivanova N."/>
            <person name="Mikhailova N."/>
            <person name="Ovchinnikova G."/>
            <person name="Pagani I."/>
            <person name="Pati A."/>
            <person name="Goodwin L."/>
            <person name="Peters L."/>
            <person name="Pitluck S."/>
            <person name="Woyke T."/>
            <person name="Kerfeld C."/>
        </authorList>
    </citation>
    <scope>NUCLEOTIDE SEQUENCE [LARGE SCALE GENOMIC DNA]</scope>
    <source>
        <strain evidence="2 3">PCC 9333</strain>
    </source>
</reference>
<evidence type="ECO:0000256" key="1">
    <source>
        <dbReference type="SAM" id="Phobius"/>
    </source>
</evidence>
<dbReference type="HOGENOM" id="CLU_3250243_0_0_3"/>
<dbReference type="KEGG" id="cep:Cri9333_2568"/>
<dbReference type="Proteomes" id="UP000010472">
    <property type="component" value="Chromosome"/>
</dbReference>